<gene>
    <name evidence="1" type="ORF">QFC19_008173</name>
</gene>
<reference evidence="1" key="1">
    <citation type="submission" date="2023-04" db="EMBL/GenBank/DDBJ databases">
        <title>Draft Genome sequencing of Naganishia species isolated from polar environments using Oxford Nanopore Technology.</title>
        <authorList>
            <person name="Leo P."/>
            <person name="Venkateswaran K."/>
        </authorList>
    </citation>
    <scope>NUCLEOTIDE SEQUENCE</scope>
    <source>
        <strain evidence="1">MNA-CCFEE 5261</strain>
    </source>
</reference>
<protein>
    <submittedName>
        <fullName evidence="1">Uncharacterized protein</fullName>
    </submittedName>
</protein>
<name>A0ACC2V4M7_9TREE</name>
<comment type="caution">
    <text evidence="1">The sequence shown here is derived from an EMBL/GenBank/DDBJ whole genome shotgun (WGS) entry which is preliminary data.</text>
</comment>
<accession>A0ACC2V4M7</accession>
<sequence length="412" mass="44865">MFTGSGYVVPPRPTYAGPCTCVWPSEYARQQVRAQVEQEASAKADAIANPLGAISAALPERFLPGGFEGVHQRMENAAEEAGRKAQSGNGGVGPLDEFGRTVERSGAQPQPFTPPFGISSTGHHAMLSTDSTIAVDRDVTYTQAGPSYGVSAESEAGDHLFTAKPSKGSPPAAQIQQGRYNPEREDPRIADDRAMRKAHANGKLATRGKHDPLGRAAKKWFAKSSETKMRELTAYREDVVVMLRSLIPEYSSEQSHRPAVHRDSLLCTSCMVSLTHYLYYSPTRFEKYLSETSTRAYLTLVDDAVASSHTQTPMEAISHHELERIARGELAAIEWRLAMKVARFHKKTDILNLFPVRVGEYAELQANPTPPSHPEGVLKKAGKKVLHTMGFGTGVTGTAHAAKEASTHMPSE</sequence>
<evidence type="ECO:0000313" key="1">
    <source>
        <dbReference type="EMBL" id="KAJ9093796.1"/>
    </source>
</evidence>
<dbReference type="Proteomes" id="UP001241377">
    <property type="component" value="Unassembled WGS sequence"/>
</dbReference>
<proteinExistence type="predicted"/>
<keyword evidence="2" id="KW-1185">Reference proteome</keyword>
<organism evidence="1 2">
    <name type="scientific">Naganishia cerealis</name>
    <dbReference type="NCBI Taxonomy" id="610337"/>
    <lineage>
        <taxon>Eukaryota</taxon>
        <taxon>Fungi</taxon>
        <taxon>Dikarya</taxon>
        <taxon>Basidiomycota</taxon>
        <taxon>Agaricomycotina</taxon>
        <taxon>Tremellomycetes</taxon>
        <taxon>Filobasidiales</taxon>
        <taxon>Filobasidiaceae</taxon>
        <taxon>Naganishia</taxon>
    </lineage>
</organism>
<evidence type="ECO:0000313" key="2">
    <source>
        <dbReference type="Proteomes" id="UP001241377"/>
    </source>
</evidence>
<dbReference type="EMBL" id="JASBWR010000118">
    <property type="protein sequence ID" value="KAJ9093796.1"/>
    <property type="molecule type" value="Genomic_DNA"/>
</dbReference>